<protein>
    <submittedName>
        <fullName evidence="2">FkbM family methyltransferase</fullName>
    </submittedName>
</protein>
<sequence>MTAMKIQDLNCKIRFAMSRLPYLPVRYRLTDESTTPTVIRWSKVLPFFDRQKGLFNFDLWGWDVRELRFLNKFLKPGMVFLDVGAYHGIYSVLAGRKVTSSGQVYAFEPTPSHSRRIQHHLRLNQINNVKVETLALSNSDGHTEFYIPVNGVMSVGSIKPSLSSRGKLKPTTVETIRLDNYVKQQALSRIDLIKVDVEGAELLFLDGATQTINDFHPLLVVEALDSACEPWGYCAKDLLLRIQQKFDYTFYGFSEQGYLHPHSIREIYPHDSNCNLLAVPRSATHRIAHLLTKQS</sequence>
<dbReference type="InterPro" id="IPR006342">
    <property type="entry name" value="FkbM_mtfrase"/>
</dbReference>
<gene>
    <name evidence="2" type="ORF">HJG54_30955</name>
</gene>
<dbReference type="Pfam" id="PF05050">
    <property type="entry name" value="Methyltransf_21"/>
    <property type="match status" value="1"/>
</dbReference>
<evidence type="ECO:0000313" key="2">
    <source>
        <dbReference type="EMBL" id="WNZ27310.1"/>
    </source>
</evidence>
<keyword evidence="2" id="KW-0489">Methyltransferase</keyword>
<keyword evidence="2" id="KW-0808">Transferase</keyword>
<dbReference type="Gene3D" id="3.40.50.150">
    <property type="entry name" value="Vaccinia Virus protein VP39"/>
    <property type="match status" value="1"/>
</dbReference>
<reference evidence="2" key="1">
    <citation type="submission" date="2020-05" db="EMBL/GenBank/DDBJ databases">
        <authorList>
            <person name="Zhu T."/>
            <person name="Keshari N."/>
            <person name="Lu X."/>
        </authorList>
    </citation>
    <scope>NUCLEOTIDE SEQUENCE</scope>
    <source>
        <strain evidence="2">NK1-12</strain>
    </source>
</reference>
<dbReference type="PANTHER" id="PTHR34203:SF15">
    <property type="entry name" value="SLL1173 PROTEIN"/>
    <property type="match status" value="1"/>
</dbReference>
<proteinExistence type="predicted"/>
<evidence type="ECO:0000259" key="1">
    <source>
        <dbReference type="Pfam" id="PF05050"/>
    </source>
</evidence>
<dbReference type="PANTHER" id="PTHR34203">
    <property type="entry name" value="METHYLTRANSFERASE, FKBM FAMILY PROTEIN"/>
    <property type="match status" value="1"/>
</dbReference>
<accession>A0AA96WLK2</accession>
<name>A0AA96WLK2_9CYAN</name>
<dbReference type="GO" id="GO:0008168">
    <property type="term" value="F:methyltransferase activity"/>
    <property type="evidence" value="ECO:0007669"/>
    <property type="project" value="UniProtKB-KW"/>
</dbReference>
<dbReference type="EMBL" id="CP053587">
    <property type="protein sequence ID" value="WNZ27310.1"/>
    <property type="molecule type" value="Genomic_DNA"/>
</dbReference>
<feature type="domain" description="Methyltransferase FkbM" evidence="1">
    <location>
        <begin position="82"/>
        <end position="229"/>
    </location>
</feature>
<dbReference type="InterPro" id="IPR029063">
    <property type="entry name" value="SAM-dependent_MTases_sf"/>
</dbReference>
<dbReference type="NCBIfam" id="TIGR01444">
    <property type="entry name" value="fkbM_fam"/>
    <property type="match status" value="1"/>
</dbReference>
<dbReference type="SUPFAM" id="SSF53335">
    <property type="entry name" value="S-adenosyl-L-methionine-dependent methyltransferases"/>
    <property type="match status" value="1"/>
</dbReference>
<dbReference type="GO" id="GO:0032259">
    <property type="term" value="P:methylation"/>
    <property type="evidence" value="ECO:0007669"/>
    <property type="project" value="UniProtKB-KW"/>
</dbReference>
<dbReference type="AlphaFoldDB" id="A0AA96WLK2"/>
<dbReference type="RefSeq" id="WP_316436966.1">
    <property type="nucleotide sequence ID" value="NZ_CP053587.1"/>
</dbReference>
<organism evidence="2">
    <name type="scientific">Leptolyngbya sp. NK1-12</name>
    <dbReference type="NCBI Taxonomy" id="2547451"/>
    <lineage>
        <taxon>Bacteria</taxon>
        <taxon>Bacillati</taxon>
        <taxon>Cyanobacteriota</taxon>
        <taxon>Cyanophyceae</taxon>
        <taxon>Leptolyngbyales</taxon>
        <taxon>Leptolyngbyaceae</taxon>
        <taxon>Leptolyngbya group</taxon>
        <taxon>Leptolyngbya</taxon>
    </lineage>
</organism>
<dbReference type="InterPro" id="IPR052514">
    <property type="entry name" value="SAM-dependent_MTase"/>
</dbReference>